<feature type="repeat" description="WD" evidence="2">
    <location>
        <begin position="195"/>
        <end position="208"/>
    </location>
</feature>
<evidence type="ECO:0000256" key="2">
    <source>
        <dbReference type="PROSITE-ProRule" id="PRU00221"/>
    </source>
</evidence>
<reference evidence="3" key="2">
    <citation type="journal article" date="2023" name="IMA Fungus">
        <title>Comparative genomic study of the Penicillium genus elucidates a diverse pangenome and 15 lateral gene transfer events.</title>
        <authorList>
            <person name="Petersen C."/>
            <person name="Sorensen T."/>
            <person name="Nielsen M.R."/>
            <person name="Sondergaard T.E."/>
            <person name="Sorensen J.L."/>
            <person name="Fitzpatrick D.A."/>
            <person name="Frisvad J.C."/>
            <person name="Nielsen K.L."/>
        </authorList>
    </citation>
    <scope>NUCLEOTIDE SEQUENCE</scope>
    <source>
        <strain evidence="3">IBT 23319</strain>
    </source>
</reference>
<dbReference type="Proteomes" id="UP001147733">
    <property type="component" value="Unassembled WGS sequence"/>
</dbReference>
<keyword evidence="4" id="KW-1185">Reference proteome</keyword>
<organism evidence="3 4">
    <name type="scientific">Penicillium citrinum</name>
    <dbReference type="NCBI Taxonomy" id="5077"/>
    <lineage>
        <taxon>Eukaryota</taxon>
        <taxon>Fungi</taxon>
        <taxon>Dikarya</taxon>
        <taxon>Ascomycota</taxon>
        <taxon>Pezizomycotina</taxon>
        <taxon>Eurotiomycetes</taxon>
        <taxon>Eurotiomycetidae</taxon>
        <taxon>Eurotiales</taxon>
        <taxon>Aspergillaceae</taxon>
        <taxon>Penicillium</taxon>
    </lineage>
</organism>
<proteinExistence type="inferred from homology"/>
<dbReference type="GO" id="GO:0031932">
    <property type="term" value="C:TORC2 complex"/>
    <property type="evidence" value="ECO:0007669"/>
    <property type="project" value="InterPro"/>
</dbReference>
<comment type="similarity">
    <text evidence="1">Belongs to the WD repeat LST8 family.</text>
</comment>
<dbReference type="InterPro" id="IPR037588">
    <property type="entry name" value="MLST8"/>
</dbReference>
<dbReference type="Gene3D" id="2.130.10.10">
    <property type="entry name" value="YVTN repeat-like/Quinoprotein amine dehydrogenase"/>
    <property type="match status" value="1"/>
</dbReference>
<name>A0A9W9NMM9_PENCI</name>
<evidence type="ECO:0000256" key="1">
    <source>
        <dbReference type="ARBA" id="ARBA00009890"/>
    </source>
</evidence>
<dbReference type="PANTHER" id="PTHR19842">
    <property type="entry name" value="G BETA-LIKE PROTEIN GBL"/>
    <property type="match status" value="1"/>
</dbReference>
<dbReference type="RefSeq" id="XP_056497685.1">
    <property type="nucleotide sequence ID" value="XM_056647920.1"/>
</dbReference>
<dbReference type="GO" id="GO:0032956">
    <property type="term" value="P:regulation of actin cytoskeleton organization"/>
    <property type="evidence" value="ECO:0007669"/>
    <property type="project" value="TreeGrafter"/>
</dbReference>
<dbReference type="InterPro" id="IPR001680">
    <property type="entry name" value="WD40_rpt"/>
</dbReference>
<dbReference type="AlphaFoldDB" id="A0A9W9NMM9"/>
<dbReference type="GO" id="GO:0031931">
    <property type="term" value="C:TORC1 complex"/>
    <property type="evidence" value="ECO:0007669"/>
    <property type="project" value="InterPro"/>
</dbReference>
<evidence type="ECO:0008006" key="5">
    <source>
        <dbReference type="Google" id="ProtNLM"/>
    </source>
</evidence>
<dbReference type="EMBL" id="JAPQKT010000008">
    <property type="protein sequence ID" value="KAJ5222762.1"/>
    <property type="molecule type" value="Genomic_DNA"/>
</dbReference>
<dbReference type="GO" id="GO:0031929">
    <property type="term" value="P:TOR signaling"/>
    <property type="evidence" value="ECO:0007669"/>
    <property type="project" value="InterPro"/>
</dbReference>
<dbReference type="OrthoDB" id="10248252at2759"/>
<dbReference type="PANTHER" id="PTHR19842:SF2">
    <property type="entry name" value="WD REPEAT PROTEIN (AFU_ORTHOLOGUE AFUA_5G04300)"/>
    <property type="match status" value="1"/>
</dbReference>
<dbReference type="GeneID" id="81387087"/>
<dbReference type="SMART" id="SM00320">
    <property type="entry name" value="WD40"/>
    <property type="match status" value="5"/>
</dbReference>
<evidence type="ECO:0000313" key="4">
    <source>
        <dbReference type="Proteomes" id="UP001147733"/>
    </source>
</evidence>
<sequence>MVNEEAAIELVQSSPLLLCTVDTAIRIVESTNMDHTTLEVYDDTRVKAPQLRRQYALRSSNSLSPVKSPCIKTSNLLNQRIARGLLRELQGGGSTNANFSKKPSNLKSWRWWKGASDDVMSLSWSPDGTKFAAGAITYDDDFNRGNNLILGDLVHNTLSELPGHYLPRTDQNTSVTGQSRRFATVSDSQWTKQRLFTASYDRTVKIWDPHIEQGATCIETLRHDSKVVAMELSNYEPGLLATATRSFHLWDVSDIPIHNELSIQRASHKKNINLIPTCLQWGQTAKTGHILAGGMAEEIEDPFTISRRGHLQLWSIEQSFISSRKVIPDSQHIFDIKWHPCVDQFATASSSLGMTVPRDIRSVVQIYDMSSDIPVVTSRFPCPALDMNEVTFCPRGSYVTASCTDGSTYVWDERNPDKLLHKLSHNPSLHQISDEYPMECVDYGVSVALWGTSIDEFFTGSSDGVLSQWDIRRSPEDVLIEHTARFDDAITSGLFSDDKSHLLLGTSGGGIHILSSGPCSDPEPAAMEFFHAPIPDENQPFQATSFANELLASNQLVMHPVFGPVQGPHYSGPYATWARGPIDGERQDLRNVPLLKEYKLRQFYGPPVKNRRGLDNDAKMNLERYFEVAHARAQYIRPKRQDGCHSQRVKKPDNAHTITARLSSSFKNPNPSNRARAILKRKMKPIITKIDGEAIDLTIDSNPNLKIIDLTMDTSVESGIIDLTSETEGLVLEGKTSSTSTACRSVGFEEDYWWPNSGYVDANIPK</sequence>
<dbReference type="InterPro" id="IPR036322">
    <property type="entry name" value="WD40_repeat_dom_sf"/>
</dbReference>
<dbReference type="InterPro" id="IPR015943">
    <property type="entry name" value="WD40/YVTN_repeat-like_dom_sf"/>
</dbReference>
<accession>A0A9W9NMM9</accession>
<comment type="caution">
    <text evidence="3">The sequence shown here is derived from an EMBL/GenBank/DDBJ whole genome shotgun (WGS) entry which is preliminary data.</text>
</comment>
<evidence type="ECO:0000313" key="3">
    <source>
        <dbReference type="EMBL" id="KAJ5222762.1"/>
    </source>
</evidence>
<reference evidence="3" key="1">
    <citation type="submission" date="2022-11" db="EMBL/GenBank/DDBJ databases">
        <authorList>
            <person name="Petersen C."/>
        </authorList>
    </citation>
    <scope>NUCLEOTIDE SEQUENCE</scope>
    <source>
        <strain evidence="3">IBT 23319</strain>
    </source>
</reference>
<keyword evidence="2" id="KW-0853">WD repeat</keyword>
<protein>
    <recommendedName>
        <fullName evidence="5">WD repeat protein</fullName>
    </recommendedName>
</protein>
<gene>
    <name evidence="3" type="ORF">N7469_009002</name>
</gene>
<dbReference type="PROSITE" id="PS50082">
    <property type="entry name" value="WD_REPEATS_2"/>
    <property type="match status" value="1"/>
</dbReference>
<dbReference type="SUPFAM" id="SSF50978">
    <property type="entry name" value="WD40 repeat-like"/>
    <property type="match status" value="1"/>
</dbReference>
<dbReference type="Pfam" id="PF00400">
    <property type="entry name" value="WD40"/>
    <property type="match status" value="3"/>
</dbReference>